<keyword evidence="2" id="KW-0732">Signal</keyword>
<dbReference type="EMBL" id="LAVV01007191">
    <property type="protein sequence ID" value="KNZ56784.1"/>
    <property type="molecule type" value="Genomic_DNA"/>
</dbReference>
<proteinExistence type="predicted"/>
<organism evidence="3 4">
    <name type="scientific">Puccinia sorghi</name>
    <dbReference type="NCBI Taxonomy" id="27349"/>
    <lineage>
        <taxon>Eukaryota</taxon>
        <taxon>Fungi</taxon>
        <taxon>Dikarya</taxon>
        <taxon>Basidiomycota</taxon>
        <taxon>Pucciniomycotina</taxon>
        <taxon>Pucciniomycetes</taxon>
        <taxon>Pucciniales</taxon>
        <taxon>Pucciniaceae</taxon>
        <taxon>Puccinia</taxon>
    </lineage>
</organism>
<dbReference type="AlphaFoldDB" id="A0A0L6V7S7"/>
<feature type="signal peptide" evidence="2">
    <location>
        <begin position="1"/>
        <end position="18"/>
    </location>
</feature>
<name>A0A0L6V7S7_9BASI</name>
<evidence type="ECO:0000256" key="2">
    <source>
        <dbReference type="SAM" id="SignalP"/>
    </source>
</evidence>
<gene>
    <name evidence="3" type="ORF">VP01_2319g2</name>
</gene>
<keyword evidence="4" id="KW-1185">Reference proteome</keyword>
<dbReference type="VEuPathDB" id="FungiDB:VP01_2319g2"/>
<dbReference type="Proteomes" id="UP000037035">
    <property type="component" value="Unassembled WGS sequence"/>
</dbReference>
<feature type="compositionally biased region" description="Low complexity" evidence="1">
    <location>
        <begin position="67"/>
        <end position="95"/>
    </location>
</feature>
<accession>A0A0L6V7S7</accession>
<evidence type="ECO:0000313" key="3">
    <source>
        <dbReference type="EMBL" id="KNZ56784.1"/>
    </source>
</evidence>
<feature type="region of interest" description="Disordered" evidence="1">
    <location>
        <begin position="59"/>
        <end position="95"/>
    </location>
</feature>
<sequence length="146" mass="15414">MRLNSALLLIAISTIINAENKHHATDDPDLDLEGALIDDPITTKPPSDPSNIAFASALQLQPPRPVSTSPSNNTTNPATSPTSTNQSNQTTTTTTSTAITQFIPTQTAIPPRNPINGSAAAPHKHTHSMHSLLLIVIGYTMIGIGY</sequence>
<comment type="caution">
    <text evidence="3">The sequence shown here is derived from an EMBL/GenBank/DDBJ whole genome shotgun (WGS) entry which is preliminary data.</text>
</comment>
<protein>
    <submittedName>
        <fullName evidence="3">Putative signal peptide protein</fullName>
    </submittedName>
</protein>
<reference evidence="3 4" key="1">
    <citation type="submission" date="2015-08" db="EMBL/GenBank/DDBJ databases">
        <title>Next Generation Sequencing and Analysis of the Genome of Puccinia sorghi L Schw, the Causal Agent of Maize Common Rust.</title>
        <authorList>
            <person name="Rochi L."/>
            <person name="Burguener G."/>
            <person name="Darino M."/>
            <person name="Turjanski A."/>
            <person name="Kreff E."/>
            <person name="Dieguez M.J."/>
            <person name="Sacco F."/>
        </authorList>
    </citation>
    <scope>NUCLEOTIDE SEQUENCE [LARGE SCALE GENOMIC DNA]</scope>
    <source>
        <strain evidence="3 4">RO10H11247</strain>
    </source>
</reference>
<feature type="chain" id="PRO_5005568375" evidence="2">
    <location>
        <begin position="19"/>
        <end position="146"/>
    </location>
</feature>
<evidence type="ECO:0000256" key="1">
    <source>
        <dbReference type="SAM" id="MobiDB-lite"/>
    </source>
</evidence>
<evidence type="ECO:0000313" key="4">
    <source>
        <dbReference type="Proteomes" id="UP000037035"/>
    </source>
</evidence>
<dbReference type="OrthoDB" id="2505081at2759"/>